<feature type="domain" description="TIR" evidence="2">
    <location>
        <begin position="3"/>
        <end position="138"/>
    </location>
</feature>
<dbReference type="InterPro" id="IPR000157">
    <property type="entry name" value="TIR_dom"/>
</dbReference>
<dbReference type="RefSeq" id="WP_067773934.1">
    <property type="nucleotide sequence ID" value="NZ_LIGX01000015.1"/>
</dbReference>
<keyword evidence="1" id="KW-0175">Coiled coil</keyword>
<proteinExistence type="predicted"/>
<dbReference type="AlphaFoldDB" id="A0A1C7PDL5"/>
<dbReference type="SUPFAM" id="SSF52200">
    <property type="entry name" value="Toll/Interleukin receptor TIR domain"/>
    <property type="match status" value="1"/>
</dbReference>
<dbReference type="OrthoDB" id="4772211at2"/>
<dbReference type="KEGG" id="agl:PYTT_0833"/>
<dbReference type="PROSITE" id="PS50104">
    <property type="entry name" value="TIR"/>
    <property type="match status" value="1"/>
</dbReference>
<evidence type="ECO:0000313" key="4">
    <source>
        <dbReference type="Proteomes" id="UP000176204"/>
    </source>
</evidence>
<feature type="coiled-coil region" evidence="1">
    <location>
        <begin position="184"/>
        <end position="218"/>
    </location>
</feature>
<accession>A0A1C7PDL5</accession>
<dbReference type="InterPro" id="IPR035897">
    <property type="entry name" value="Toll_tir_struct_dom_sf"/>
</dbReference>
<dbReference type="EMBL" id="LT629973">
    <property type="protein sequence ID" value="SEH79873.1"/>
    <property type="molecule type" value="Genomic_DNA"/>
</dbReference>
<feature type="coiled-coil region" evidence="1">
    <location>
        <begin position="121"/>
        <end position="148"/>
    </location>
</feature>
<evidence type="ECO:0000313" key="3">
    <source>
        <dbReference type="EMBL" id="SEH79873.1"/>
    </source>
</evidence>
<gene>
    <name evidence="3" type="ORF">PYTT_0833</name>
</gene>
<dbReference type="GO" id="GO:0007165">
    <property type="term" value="P:signal transduction"/>
    <property type="evidence" value="ECO:0007669"/>
    <property type="project" value="InterPro"/>
</dbReference>
<name>A0A1C7PDL5_9BACT</name>
<reference evidence="4" key="1">
    <citation type="submission" date="2016-09" db="EMBL/GenBank/DDBJ databases">
        <authorList>
            <person name="Koehorst J."/>
        </authorList>
    </citation>
    <scope>NUCLEOTIDE SEQUENCE [LARGE SCALE GENOMIC DNA]</scope>
</reference>
<keyword evidence="4" id="KW-1185">Reference proteome</keyword>
<protein>
    <submittedName>
        <fullName evidence="3">Tir domain</fullName>
    </submittedName>
</protein>
<organism evidence="3 4">
    <name type="scientific">Akkermansia glycaniphila</name>
    <dbReference type="NCBI Taxonomy" id="1679444"/>
    <lineage>
        <taxon>Bacteria</taxon>
        <taxon>Pseudomonadati</taxon>
        <taxon>Verrucomicrobiota</taxon>
        <taxon>Verrucomicrobiia</taxon>
        <taxon>Verrucomicrobiales</taxon>
        <taxon>Akkermansiaceae</taxon>
        <taxon>Akkermansia</taxon>
    </lineage>
</organism>
<dbReference type="Gene3D" id="3.40.50.10140">
    <property type="entry name" value="Toll/interleukin-1 receptor homology (TIR) domain"/>
    <property type="match status" value="1"/>
</dbReference>
<evidence type="ECO:0000259" key="2">
    <source>
        <dbReference type="PROSITE" id="PS50104"/>
    </source>
</evidence>
<dbReference type="Pfam" id="PF13676">
    <property type="entry name" value="TIR_2"/>
    <property type="match status" value="1"/>
</dbReference>
<evidence type="ECO:0000256" key="1">
    <source>
        <dbReference type="SAM" id="Coils"/>
    </source>
</evidence>
<sequence length="350" mass="40785">MCKKHKVFLSHASADKFLCDRFLKFMNLGCYIQYDDVYYTDKSSMQIPNNVYFPEDMLEGLKNCDIVVFIISSNFLNRPNCSIELGAALAHKKPIISLLVPPITYGNMPGFTTGKQIMGCINEEEALLNFAEEVMQKLYGEVKNLSNTNKEVKSFLEDCKSIIEDLKSDGLITKDEYESAKKSAARYKQISNEREIDLEKLREQYEKVKNAKDVDEVREIEWESMDESKKYEELVKQAQNGMARFDLCMKYFIYSQAYAREEAFAPQDYSCDWSDVQENIRNRYIIGDSEEYQLNMEDPYVSDAIKSLRELSDFLNSEVSPSFLKHLTEELDYVPELANRKYWDKLFKSC</sequence>
<dbReference type="Proteomes" id="UP000176204">
    <property type="component" value="Chromosome I"/>
</dbReference>